<feature type="compositionally biased region" description="Pro residues" evidence="1">
    <location>
        <begin position="137"/>
        <end position="157"/>
    </location>
</feature>
<name>A0A7S4HEQ2_9EUKA</name>
<dbReference type="AlphaFoldDB" id="A0A7S4HEQ2"/>
<feature type="compositionally biased region" description="Pro residues" evidence="1">
    <location>
        <begin position="165"/>
        <end position="180"/>
    </location>
</feature>
<evidence type="ECO:0000256" key="2">
    <source>
        <dbReference type="SAM" id="SignalP"/>
    </source>
</evidence>
<dbReference type="EMBL" id="HBKO01004366">
    <property type="protein sequence ID" value="CAE2196774.1"/>
    <property type="molecule type" value="Transcribed_RNA"/>
</dbReference>
<sequence length="296" mass="31102">MTRTLLARALLLLCSPAAADFDRTGGIGNVVMGHNAEAGLAARAGTHTKSKAPPAGREGCESWCNEWTCWQDVCVMCGKEAGCPDHPPPSPSPPSPLPPPAPPNPPPSPPGPPPDGPDIPPPFPPEPPRPPPHRPPRPNWPPNVPPQSPTRPPPWPPHHGAQTTAPPPPPTSFIVAAPPPDAAANGQVPVPQLAAGLLFFALYAGFIRARRAAEGDHPREDDHMPMRPCGKGSHLKREQVEMADREAADDDDASQTSSCNTSLPSTPTHSKTCGMSPRRGGLKFGASPARSLTNYA</sequence>
<feature type="compositionally biased region" description="Polar residues" evidence="1">
    <location>
        <begin position="254"/>
        <end position="273"/>
    </location>
</feature>
<evidence type="ECO:0000313" key="3">
    <source>
        <dbReference type="EMBL" id="CAE2196774.1"/>
    </source>
</evidence>
<reference evidence="3" key="1">
    <citation type="submission" date="2021-01" db="EMBL/GenBank/DDBJ databases">
        <authorList>
            <person name="Corre E."/>
            <person name="Pelletier E."/>
            <person name="Niang G."/>
            <person name="Scheremetjew M."/>
            <person name="Finn R."/>
            <person name="Kale V."/>
            <person name="Holt S."/>
            <person name="Cochrane G."/>
            <person name="Meng A."/>
            <person name="Brown T."/>
            <person name="Cohen L."/>
        </authorList>
    </citation>
    <scope>NUCLEOTIDE SEQUENCE</scope>
    <source>
        <strain evidence="3">UIO037</strain>
    </source>
</reference>
<feature type="compositionally biased region" description="Basic and acidic residues" evidence="1">
    <location>
        <begin position="235"/>
        <end position="246"/>
    </location>
</feature>
<feature type="region of interest" description="Disordered" evidence="1">
    <location>
        <begin position="214"/>
        <end position="296"/>
    </location>
</feature>
<feature type="compositionally biased region" description="Pro residues" evidence="1">
    <location>
        <begin position="85"/>
        <end position="130"/>
    </location>
</feature>
<feature type="compositionally biased region" description="Basic and acidic residues" evidence="1">
    <location>
        <begin position="214"/>
        <end position="225"/>
    </location>
</feature>
<feature type="chain" id="PRO_5030587986" evidence="2">
    <location>
        <begin position="20"/>
        <end position="296"/>
    </location>
</feature>
<gene>
    <name evidence="3" type="ORF">CPOL0286_LOCUS2128</name>
</gene>
<keyword evidence="2" id="KW-0732">Signal</keyword>
<proteinExistence type="predicted"/>
<feature type="region of interest" description="Disordered" evidence="1">
    <location>
        <begin position="84"/>
        <end position="180"/>
    </location>
</feature>
<accession>A0A7S4HEQ2</accession>
<protein>
    <submittedName>
        <fullName evidence="3">Uncharacterized protein</fullName>
    </submittedName>
</protein>
<feature type="signal peptide" evidence="2">
    <location>
        <begin position="1"/>
        <end position="19"/>
    </location>
</feature>
<organism evidence="3">
    <name type="scientific">Prymnesium polylepis</name>
    <dbReference type="NCBI Taxonomy" id="72548"/>
    <lineage>
        <taxon>Eukaryota</taxon>
        <taxon>Haptista</taxon>
        <taxon>Haptophyta</taxon>
        <taxon>Prymnesiophyceae</taxon>
        <taxon>Prymnesiales</taxon>
        <taxon>Prymnesiaceae</taxon>
        <taxon>Prymnesium</taxon>
    </lineage>
</organism>
<evidence type="ECO:0000256" key="1">
    <source>
        <dbReference type="SAM" id="MobiDB-lite"/>
    </source>
</evidence>
<dbReference type="PRINTS" id="PR01217">
    <property type="entry name" value="PRICHEXTENSN"/>
</dbReference>